<dbReference type="InterPro" id="IPR012338">
    <property type="entry name" value="Beta-lactam/transpept-like"/>
</dbReference>
<dbReference type="EMBL" id="CP002156">
    <property type="protein sequence ID" value="ADM10793.1"/>
    <property type="molecule type" value="Genomic_DNA"/>
</dbReference>
<dbReference type="eggNOG" id="COG2027">
    <property type="taxonomic scope" value="Bacteria"/>
</dbReference>
<reference evidence="4" key="1">
    <citation type="submission" date="2010-08" db="EMBL/GenBank/DDBJ databases">
        <title>Genome sequence of Parvularcula bermudensis HTCC2503.</title>
        <authorList>
            <person name="Kang D.-M."/>
            <person name="Oh H.-M."/>
            <person name="Cho J.-C."/>
        </authorList>
    </citation>
    <scope>NUCLEOTIDE SEQUENCE [LARGE SCALE GENOMIC DNA]</scope>
    <source>
        <strain evidence="4">ATCC BAA-594 / HTCC2503 / KCTC 12087</strain>
    </source>
</reference>
<evidence type="ECO:0008006" key="5">
    <source>
        <dbReference type="Google" id="ProtNLM"/>
    </source>
</evidence>
<dbReference type="Proteomes" id="UP000001302">
    <property type="component" value="Chromosome"/>
</dbReference>
<evidence type="ECO:0000313" key="3">
    <source>
        <dbReference type="EMBL" id="ADM10793.1"/>
    </source>
</evidence>
<dbReference type="PANTHER" id="PTHR30023">
    <property type="entry name" value="D-ALANYL-D-ALANINE CARBOXYPEPTIDASE"/>
    <property type="match status" value="1"/>
</dbReference>
<dbReference type="GO" id="GO:0004185">
    <property type="term" value="F:serine-type carboxypeptidase activity"/>
    <property type="evidence" value="ECO:0007669"/>
    <property type="project" value="InterPro"/>
</dbReference>
<dbReference type="PRINTS" id="PR00922">
    <property type="entry name" value="DADACBPTASE3"/>
</dbReference>
<keyword evidence="4" id="KW-1185">Reference proteome</keyword>
<dbReference type="KEGG" id="pbr:PB2503_00120"/>
<dbReference type="Gene3D" id="3.50.80.20">
    <property type="entry name" value="D-Ala-D-Ala carboxypeptidase C, peptidase S13"/>
    <property type="match status" value="1"/>
</dbReference>
<dbReference type="HOGENOM" id="CLU_017692_1_2_5"/>
<reference evidence="3 4" key="2">
    <citation type="journal article" date="2011" name="J. Bacteriol.">
        <title>Complete genome sequence of strain HTCC2503T of Parvularcula bermudensis, the type species of the order "Parvularculales" in the class Alphaproteobacteria.</title>
        <authorList>
            <person name="Oh H.M."/>
            <person name="Kang I."/>
            <person name="Vergin K.L."/>
            <person name="Kang D."/>
            <person name="Rhee K.H."/>
            <person name="Giovannoni S.J."/>
            <person name="Cho J.C."/>
        </authorList>
    </citation>
    <scope>NUCLEOTIDE SEQUENCE [LARGE SCALE GENOMIC DNA]</scope>
    <source>
        <strain evidence="4">ATCC BAA-594 / HTCC2503 / KCTC 12087</strain>
    </source>
</reference>
<evidence type="ECO:0000256" key="2">
    <source>
        <dbReference type="ARBA" id="ARBA00022801"/>
    </source>
</evidence>
<evidence type="ECO:0000313" key="4">
    <source>
        <dbReference type="Proteomes" id="UP000001302"/>
    </source>
</evidence>
<dbReference type="AlphaFoldDB" id="E0THY2"/>
<name>E0THY2_PARBH</name>
<dbReference type="SUPFAM" id="SSF56601">
    <property type="entry name" value="beta-lactamase/transpeptidase-like"/>
    <property type="match status" value="1"/>
</dbReference>
<dbReference type="GO" id="GO:0006508">
    <property type="term" value="P:proteolysis"/>
    <property type="evidence" value="ECO:0007669"/>
    <property type="project" value="InterPro"/>
</dbReference>
<comment type="similarity">
    <text evidence="1">Belongs to the peptidase S13 family.</text>
</comment>
<evidence type="ECO:0000256" key="1">
    <source>
        <dbReference type="ARBA" id="ARBA00006096"/>
    </source>
</evidence>
<dbReference type="InterPro" id="IPR000667">
    <property type="entry name" value="Peptidase_S13"/>
</dbReference>
<dbReference type="MEROPS" id="S13.002"/>
<protein>
    <recommendedName>
        <fullName evidence="5">D-alanyl-D-alanine carboxypeptidase/D-alanyl-D-alanine-endopeptidase</fullName>
    </recommendedName>
</protein>
<dbReference type="PANTHER" id="PTHR30023:SF0">
    <property type="entry name" value="PENICILLIN-SENSITIVE CARBOXYPEPTIDASE A"/>
    <property type="match status" value="1"/>
</dbReference>
<gene>
    <name evidence="3" type="ordered locus">PB2503_00120</name>
</gene>
<dbReference type="Gene3D" id="3.40.710.10">
    <property type="entry name" value="DD-peptidase/beta-lactamase superfamily"/>
    <property type="match status" value="2"/>
</dbReference>
<organism evidence="3 4">
    <name type="scientific">Parvularcula bermudensis (strain ATCC BAA-594 / HTCC2503 / KCTC 12087)</name>
    <dbReference type="NCBI Taxonomy" id="314260"/>
    <lineage>
        <taxon>Bacteria</taxon>
        <taxon>Pseudomonadati</taxon>
        <taxon>Pseudomonadota</taxon>
        <taxon>Alphaproteobacteria</taxon>
        <taxon>Parvularculales</taxon>
        <taxon>Parvularculaceae</taxon>
        <taxon>Parvularcula</taxon>
    </lineage>
</organism>
<sequence>MDAHQALAGLRYGISVTDLDGNVLIAHRSEERFMPASNAKLFVTAAALAAAAELSAVERGLQVMSVRGSSGLPSLTLVGRGDPTVGFGPGCEMPCLETLAEAVADSGITEIEDIVGDDRWFADERRPLGWSWDDLKFGYATSISSIAVNDNILPLRVRPSESPGAQVQTAWLDAGDGYFTLQNQAKTSASSGELALRLERREGERAARLYGEMPSGSRSMTLDLGVDDPAHLAVWYFEQALKAEGVTVQGELRSRHRALQYTDETIKADLDDPDSPKTCRVSPPVKSDGVVIASLPATPIRDIVNTINRDSQNLYAEVLLRQLGWIEGTASSFCGLLHIERFLNDVGVPRSSYDFADASGLSSYNRVTPATITALLRYAAAQDWGDAYRESLPVGGAPIGTLKYRFRGTALENNVFAKTGTLNHVDALSGYLVAQSGKVLVFSIIVNDRPLESLSAMERIESLLLQIAEQH</sequence>
<dbReference type="Pfam" id="PF02113">
    <property type="entry name" value="Peptidase_S13"/>
    <property type="match status" value="2"/>
</dbReference>
<dbReference type="NCBIfam" id="TIGR00666">
    <property type="entry name" value="PBP4"/>
    <property type="match status" value="1"/>
</dbReference>
<dbReference type="GO" id="GO:0000270">
    <property type="term" value="P:peptidoglycan metabolic process"/>
    <property type="evidence" value="ECO:0007669"/>
    <property type="project" value="TreeGrafter"/>
</dbReference>
<accession>E0THY2</accession>
<proteinExistence type="inferred from homology"/>
<dbReference type="STRING" id="314260.PB2503_00120"/>
<keyword evidence="2" id="KW-0378">Hydrolase</keyword>